<keyword evidence="13" id="KW-1185">Reference proteome</keyword>
<feature type="transmembrane region" description="Helical" evidence="11">
    <location>
        <begin position="528"/>
        <end position="550"/>
    </location>
</feature>
<keyword evidence="7 11" id="KW-0472">Membrane</keyword>
<evidence type="ECO:0000256" key="5">
    <source>
        <dbReference type="ARBA" id="ARBA00022729"/>
    </source>
</evidence>
<gene>
    <name evidence="12" type="ORF">CCM_09173</name>
</gene>
<reference evidence="12 13" key="1">
    <citation type="journal article" date="2011" name="Genome Biol.">
        <title>Genome sequence of the insect pathogenic fungus Cordyceps militaris, a valued traditional Chinese medicine.</title>
        <authorList>
            <person name="Zheng P."/>
            <person name="Xia Y."/>
            <person name="Xiao G."/>
            <person name="Xiong C."/>
            <person name="Hu X."/>
            <person name="Zhang S."/>
            <person name="Zheng H."/>
            <person name="Huang Y."/>
            <person name="Zhou Y."/>
            <person name="Wang S."/>
            <person name="Zhao G.P."/>
            <person name="Liu X."/>
            <person name="St Leger R.J."/>
            <person name="Wang C."/>
        </authorList>
    </citation>
    <scope>NUCLEOTIDE SEQUENCE [LARGE SCALE GENOMIC DNA]</scope>
    <source>
        <strain evidence="12 13">CM01</strain>
    </source>
</reference>
<proteinExistence type="inferred from homology"/>
<evidence type="ECO:0000256" key="2">
    <source>
        <dbReference type="ARBA" id="ARBA00004308"/>
    </source>
</evidence>
<evidence type="ECO:0000256" key="3">
    <source>
        <dbReference type="ARBA" id="ARBA00009699"/>
    </source>
</evidence>
<dbReference type="GeneID" id="18171176"/>
<comment type="similarity">
    <text evidence="3">Belongs to the glycosyl hydrolase 76 family.</text>
</comment>
<evidence type="ECO:0000256" key="11">
    <source>
        <dbReference type="SAM" id="Phobius"/>
    </source>
</evidence>
<evidence type="ECO:0000256" key="10">
    <source>
        <dbReference type="SAM" id="MobiDB-lite"/>
    </source>
</evidence>
<evidence type="ECO:0000256" key="4">
    <source>
        <dbReference type="ARBA" id="ARBA00012350"/>
    </source>
</evidence>
<dbReference type="InterPro" id="IPR014480">
    <property type="entry name" value="Mannan-1_6-alpha_mannosidase"/>
</dbReference>
<dbReference type="FunCoup" id="G3JTN3">
    <property type="interactions" value="19"/>
</dbReference>
<dbReference type="Proteomes" id="UP000001610">
    <property type="component" value="Unassembled WGS sequence"/>
</dbReference>
<dbReference type="HOGENOM" id="CLU_025694_1_2_1"/>
<dbReference type="GO" id="GO:0012505">
    <property type="term" value="C:endomembrane system"/>
    <property type="evidence" value="ECO:0007669"/>
    <property type="project" value="UniProtKB-SubCell"/>
</dbReference>
<evidence type="ECO:0000256" key="8">
    <source>
        <dbReference type="ARBA" id="ARBA00023180"/>
    </source>
</evidence>
<evidence type="ECO:0000256" key="6">
    <source>
        <dbReference type="ARBA" id="ARBA00022801"/>
    </source>
</evidence>
<evidence type="ECO:0000256" key="1">
    <source>
        <dbReference type="ARBA" id="ARBA00001452"/>
    </source>
</evidence>
<dbReference type="OMA" id="FRTTTHN"/>
<dbReference type="SUPFAM" id="SSF48208">
    <property type="entry name" value="Six-hairpin glycosidases"/>
    <property type="match status" value="1"/>
</dbReference>
<comment type="subcellular location">
    <subcellularLocation>
        <location evidence="2">Endomembrane system</location>
    </subcellularLocation>
</comment>
<dbReference type="Pfam" id="PF03663">
    <property type="entry name" value="Glyco_hydro_76"/>
    <property type="match status" value="1"/>
</dbReference>
<dbReference type="GO" id="GO:0008496">
    <property type="term" value="F:mannan endo-1,6-alpha-mannosidase activity"/>
    <property type="evidence" value="ECO:0007669"/>
    <property type="project" value="UniProtKB-EC"/>
</dbReference>
<keyword evidence="5" id="KW-0732">Signal</keyword>
<keyword evidence="8" id="KW-0325">Glycoprotein</keyword>
<evidence type="ECO:0000313" key="13">
    <source>
        <dbReference type="Proteomes" id="UP000001610"/>
    </source>
</evidence>
<dbReference type="InParanoid" id="G3JTN3"/>
<evidence type="ECO:0000313" key="12">
    <source>
        <dbReference type="EMBL" id="EGX88037.1"/>
    </source>
</evidence>
<comment type="catalytic activity">
    <reaction evidence="1">
        <text>Random hydrolysis of (1-&gt;6)-alpha-D-mannosidic linkages in unbranched (1-&gt;6)-mannans.</text>
        <dbReference type="EC" id="3.2.1.101"/>
    </reaction>
</comment>
<keyword evidence="6 12" id="KW-0378">Hydrolase</keyword>
<dbReference type="FunFam" id="1.50.10.20:FF:000006">
    <property type="entry name" value="Mannan endo-1,6-alpha-mannosidase"/>
    <property type="match status" value="1"/>
</dbReference>
<dbReference type="PANTHER" id="PTHR12145:SF36">
    <property type="entry name" value="MANNAN ENDO-1,6-ALPHA-MANNOSIDASE DCW1"/>
    <property type="match status" value="1"/>
</dbReference>
<keyword evidence="11" id="KW-1133">Transmembrane helix</keyword>
<evidence type="ECO:0000256" key="7">
    <source>
        <dbReference type="ARBA" id="ARBA00023136"/>
    </source>
</evidence>
<dbReference type="EC" id="3.2.1.101" evidence="4"/>
<feature type="region of interest" description="Disordered" evidence="10">
    <location>
        <begin position="634"/>
        <end position="658"/>
    </location>
</feature>
<feature type="region of interest" description="Disordered" evidence="10">
    <location>
        <begin position="490"/>
        <end position="518"/>
    </location>
</feature>
<dbReference type="InterPro" id="IPR008928">
    <property type="entry name" value="6-hairpin_glycosidase_sf"/>
</dbReference>
<dbReference type="KEGG" id="cmt:CCM_09173"/>
<keyword evidence="11" id="KW-0812">Transmembrane</keyword>
<dbReference type="eggNOG" id="ENOG502QSWP">
    <property type="taxonomic scope" value="Eukaryota"/>
</dbReference>
<name>G3JTN3_CORMM</name>
<dbReference type="STRING" id="983644.G3JTN3"/>
<dbReference type="EMBL" id="JH126406">
    <property type="protein sequence ID" value="EGX88037.1"/>
    <property type="molecule type" value="Genomic_DNA"/>
</dbReference>
<sequence length="682" mass="74386">MTRGTSYYSMYQWSPSPYWRWLWSVVTRLTDFGPPPSTIALDLFRTTTHNKPQVSRLSPWVPCPPPRFSTPFSLPKQYTQQLRQGSAEIDMLAAVSRASRLGRALMAWLLLTGRLVQAAGYSLDLTSQQSIKETAKGLADDMLSFYSGDKPGGIPGLLPSPYYWWEAGAMFGALIDYWYYTGDDGYNQLVSDGLLFQVGTNRDYMPNNQTLTEGNDDQGFWGLAVMSAAEYNFPNPPADKPQWLALAQAVFNTQAARWDTQDCNGGLRWQIYQWNKGYDYKACFFALGARLALYTGNQTYADWAERTWDWMWSTGFINNETYYVIDGAAIGSNCTTFSPYQFSYNAGGFILGAAAMYNHTESKTWKDRLDGLIKGSEVFFVGDNNDIMSEVACEPVDRCNIDQQSFKAYLSRWLAAATQWAPDTYDTVIPYLKASAKAAVNQCVGGSNGRMCGLKWARNEGKYDGTTGVGQQMAALEVLLSTTIKSRGVPKTAASGGTSEGDVNAGAGDIGRKDPTLNYTPPTAGMKAAASFLTLAILTGLFSAVAWLLFDETSDKKMLAQVKGSVANFKATVTGGVAAGAGAGVFVGAAAGGRRSSPTNEKGAQATTGYVSSRSSRISDKAIQQMPVTVNRVRSDSNNSTRRLSNMPIGWRNSATRAAPVSQVITSNDADRISPVDTQGSR</sequence>
<evidence type="ECO:0000256" key="9">
    <source>
        <dbReference type="ARBA" id="ARBA00023295"/>
    </source>
</evidence>
<dbReference type="RefSeq" id="XP_006674370.1">
    <property type="nucleotide sequence ID" value="XM_006674307.1"/>
</dbReference>
<dbReference type="GO" id="GO:0016052">
    <property type="term" value="P:carbohydrate catabolic process"/>
    <property type="evidence" value="ECO:0007669"/>
    <property type="project" value="InterPro"/>
</dbReference>
<dbReference type="OrthoDB" id="4187847at2759"/>
<dbReference type="Gene3D" id="1.50.10.20">
    <property type="match status" value="1"/>
</dbReference>
<keyword evidence="9" id="KW-0326">Glycosidase</keyword>
<dbReference type="VEuPathDB" id="FungiDB:CCM_09173"/>
<dbReference type="InterPro" id="IPR005198">
    <property type="entry name" value="Glyco_hydro_76"/>
</dbReference>
<accession>G3JTN3</accession>
<dbReference type="AlphaFoldDB" id="G3JTN3"/>
<protein>
    <recommendedName>
        <fullName evidence="4">mannan endo-1,6-alpha-mannosidase</fullName>
        <ecNumber evidence="4">3.2.1.101</ecNumber>
    </recommendedName>
</protein>
<dbReference type="GO" id="GO:0009272">
    <property type="term" value="P:fungal-type cell wall biogenesis"/>
    <property type="evidence" value="ECO:0007669"/>
    <property type="project" value="TreeGrafter"/>
</dbReference>
<dbReference type="PANTHER" id="PTHR12145">
    <property type="entry name" value="MANNAN ENDO-1,6-ALPHA-MANNOSIDASE DCW1"/>
    <property type="match status" value="1"/>
</dbReference>
<organism evidence="12 13">
    <name type="scientific">Cordyceps militaris (strain CM01)</name>
    <name type="common">Caterpillar fungus</name>
    <dbReference type="NCBI Taxonomy" id="983644"/>
    <lineage>
        <taxon>Eukaryota</taxon>
        <taxon>Fungi</taxon>
        <taxon>Dikarya</taxon>
        <taxon>Ascomycota</taxon>
        <taxon>Pezizomycotina</taxon>
        <taxon>Sordariomycetes</taxon>
        <taxon>Hypocreomycetidae</taxon>
        <taxon>Hypocreales</taxon>
        <taxon>Cordycipitaceae</taxon>
        <taxon>Cordyceps</taxon>
    </lineage>
</organism>